<dbReference type="EMBL" id="CP023778">
    <property type="protein sequence ID" value="ATL67550.1"/>
    <property type="molecule type" value="Genomic_DNA"/>
</dbReference>
<keyword evidence="3" id="KW-1003">Cell membrane</keyword>
<comment type="subcellular location">
    <subcellularLocation>
        <location evidence="1">Cell membrane</location>
        <topology evidence="1">Multi-pass membrane protein</topology>
    </subcellularLocation>
</comment>
<gene>
    <name evidence="9" type="ORF">CRH09_16425</name>
</gene>
<dbReference type="Pfam" id="PF01943">
    <property type="entry name" value="Polysacc_synt"/>
    <property type="match status" value="1"/>
</dbReference>
<evidence type="ECO:0000256" key="7">
    <source>
        <dbReference type="SAM" id="MobiDB-lite"/>
    </source>
</evidence>
<dbReference type="AlphaFoldDB" id="A0A291RJT2"/>
<accession>A0A291RJT2</accession>
<feature type="transmembrane region" description="Helical" evidence="8">
    <location>
        <begin position="112"/>
        <end position="132"/>
    </location>
</feature>
<keyword evidence="4 8" id="KW-0812">Transmembrane</keyword>
<name>A0A291RJT2_9NOCA</name>
<feature type="transmembrane region" description="Helical" evidence="8">
    <location>
        <begin position="352"/>
        <end position="370"/>
    </location>
</feature>
<evidence type="ECO:0000256" key="8">
    <source>
        <dbReference type="SAM" id="Phobius"/>
    </source>
</evidence>
<evidence type="ECO:0000256" key="4">
    <source>
        <dbReference type="ARBA" id="ARBA00022692"/>
    </source>
</evidence>
<dbReference type="KEGG" id="ntp:CRH09_16425"/>
<reference evidence="9 10" key="1">
    <citation type="submission" date="2017-10" db="EMBL/GenBank/DDBJ databases">
        <title>Comparative genomics between pathogenic Norcardia.</title>
        <authorList>
            <person name="Zeng L."/>
        </authorList>
    </citation>
    <scope>NUCLEOTIDE SEQUENCE [LARGE SCALE GENOMIC DNA]</scope>
    <source>
        <strain evidence="9 10">NC_YFY_NT001</strain>
    </source>
</reference>
<feature type="transmembrane region" description="Helical" evidence="8">
    <location>
        <begin position="170"/>
        <end position="189"/>
    </location>
</feature>
<dbReference type="InterPro" id="IPR002797">
    <property type="entry name" value="Polysacc_synth"/>
</dbReference>
<feature type="transmembrane region" description="Helical" evidence="8">
    <location>
        <begin position="44"/>
        <end position="62"/>
    </location>
</feature>
<feature type="transmembrane region" description="Helical" evidence="8">
    <location>
        <begin position="401"/>
        <end position="421"/>
    </location>
</feature>
<proteinExistence type="inferred from homology"/>
<protein>
    <submittedName>
        <fullName evidence="9">Transporter</fullName>
    </submittedName>
</protein>
<comment type="similarity">
    <text evidence="2">Belongs to the polysaccharide synthase family.</text>
</comment>
<evidence type="ECO:0000256" key="3">
    <source>
        <dbReference type="ARBA" id="ARBA00022475"/>
    </source>
</evidence>
<feature type="region of interest" description="Disordered" evidence="7">
    <location>
        <begin position="1"/>
        <end position="22"/>
    </location>
</feature>
<evidence type="ECO:0000256" key="2">
    <source>
        <dbReference type="ARBA" id="ARBA00007430"/>
    </source>
</evidence>
<feature type="transmembrane region" description="Helical" evidence="8">
    <location>
        <begin position="138"/>
        <end position="158"/>
    </location>
</feature>
<dbReference type="RefSeq" id="WP_098694684.1">
    <property type="nucleotide sequence ID" value="NZ_CP023778.1"/>
</dbReference>
<dbReference type="GO" id="GO:0005886">
    <property type="term" value="C:plasma membrane"/>
    <property type="evidence" value="ECO:0007669"/>
    <property type="project" value="UniProtKB-SubCell"/>
</dbReference>
<organism evidence="9 10">
    <name type="scientific">Nocardia terpenica</name>
    <dbReference type="NCBI Taxonomy" id="455432"/>
    <lineage>
        <taxon>Bacteria</taxon>
        <taxon>Bacillati</taxon>
        <taxon>Actinomycetota</taxon>
        <taxon>Actinomycetes</taxon>
        <taxon>Mycobacteriales</taxon>
        <taxon>Nocardiaceae</taxon>
        <taxon>Nocardia</taxon>
    </lineage>
</organism>
<sequence>MVESTETTDLDGPPGDRPRRTRGPVRFGLIAVLRDIGYVSLGKYGQYLITVVTLPLIARRLGTHGVGLLAIGMSAYFIGSLAVDLGITSFLAAKVNDASGGPELGRLRGTYAAIRGTVLGALGLALVASLLIGVPPQLHMILLGLFSGGFWSISEDWLLIGQGRFGASTLYQGVGRVAYLIMLIGLLPLYPNASMAMLCLLVSSVLTVLLTWWDALRTYGIPGRPHRLRQVLRIGAPVLTSRALVTSYGQGSAAVYAAVLTAASLGLYSAGDRLVRAIQSLLDPIGFALLPRMARRSGHESFWRNAIRSLVACVLIAAVAVLTVWATAPLLIHLMFGRDFLAAVPLLRMEVLILPATTVTSFVTTAVLPVRQDTVGVLTGAIIGTCVAASALGIAVHTQSVWTLVYGTVCAEVTVALWYLARMRWLIVRERDGRRAIPAPLADEGAAA</sequence>
<feature type="transmembrane region" description="Helical" evidence="8">
    <location>
        <begin position="377"/>
        <end position="395"/>
    </location>
</feature>
<feature type="transmembrane region" description="Helical" evidence="8">
    <location>
        <begin position="195"/>
        <end position="216"/>
    </location>
</feature>
<keyword evidence="5 8" id="KW-1133">Transmembrane helix</keyword>
<dbReference type="PANTHER" id="PTHR30250:SF10">
    <property type="entry name" value="LIPOPOLYSACCHARIDE BIOSYNTHESIS PROTEIN WZXC"/>
    <property type="match status" value="1"/>
</dbReference>
<dbReference type="GeneID" id="88358959"/>
<feature type="transmembrane region" description="Helical" evidence="8">
    <location>
        <begin position="306"/>
        <end position="332"/>
    </location>
</feature>
<keyword evidence="6 8" id="KW-0472">Membrane</keyword>
<evidence type="ECO:0000256" key="6">
    <source>
        <dbReference type="ARBA" id="ARBA00023136"/>
    </source>
</evidence>
<evidence type="ECO:0000313" key="10">
    <source>
        <dbReference type="Proteomes" id="UP000221961"/>
    </source>
</evidence>
<dbReference type="Proteomes" id="UP000221961">
    <property type="component" value="Chromosome"/>
</dbReference>
<feature type="transmembrane region" description="Helical" evidence="8">
    <location>
        <begin position="68"/>
        <end position="91"/>
    </location>
</feature>
<evidence type="ECO:0000256" key="5">
    <source>
        <dbReference type="ARBA" id="ARBA00022989"/>
    </source>
</evidence>
<evidence type="ECO:0000256" key="1">
    <source>
        <dbReference type="ARBA" id="ARBA00004651"/>
    </source>
</evidence>
<evidence type="ECO:0000313" key="9">
    <source>
        <dbReference type="EMBL" id="ATL67550.1"/>
    </source>
</evidence>
<dbReference type="PANTHER" id="PTHR30250">
    <property type="entry name" value="PST FAMILY PREDICTED COLANIC ACID TRANSPORTER"/>
    <property type="match status" value="1"/>
</dbReference>
<feature type="transmembrane region" description="Helical" evidence="8">
    <location>
        <begin position="253"/>
        <end position="271"/>
    </location>
</feature>
<dbReference type="InterPro" id="IPR050833">
    <property type="entry name" value="Poly_Biosynth_Transport"/>
</dbReference>